<keyword evidence="3" id="KW-1133">Transmembrane helix</keyword>
<evidence type="ECO:0000256" key="3">
    <source>
        <dbReference type="ARBA" id="ARBA00022989"/>
    </source>
</evidence>
<evidence type="ECO:0000259" key="5">
    <source>
        <dbReference type="PROSITE" id="PS51469"/>
    </source>
</evidence>
<feature type="non-terminal residue" evidence="6">
    <location>
        <position position="1"/>
    </location>
</feature>
<evidence type="ECO:0000256" key="2">
    <source>
        <dbReference type="ARBA" id="ARBA00022692"/>
    </source>
</evidence>
<dbReference type="Pfam" id="PF07738">
    <property type="entry name" value="Sad1_UNC"/>
    <property type="match status" value="2"/>
</dbReference>
<evidence type="ECO:0000256" key="1">
    <source>
        <dbReference type="ARBA" id="ARBA00004540"/>
    </source>
</evidence>
<keyword evidence="4" id="KW-0472">Membrane</keyword>
<name>A0A7L3NM77_9AVES</name>
<protein>
    <submittedName>
        <fullName evidence="6">SPAG4 protein</fullName>
    </submittedName>
</protein>
<dbReference type="PANTHER" id="PTHR12911:SF24">
    <property type="entry name" value="SUN DOMAIN-CONTAINING PROTEIN 3"/>
    <property type="match status" value="1"/>
</dbReference>
<dbReference type="InterPro" id="IPR045119">
    <property type="entry name" value="SUN1-5"/>
</dbReference>
<evidence type="ECO:0000313" key="6">
    <source>
        <dbReference type="EMBL" id="NXU79562.1"/>
    </source>
</evidence>
<dbReference type="OrthoDB" id="342281at2759"/>
<dbReference type="PROSITE" id="PS51469">
    <property type="entry name" value="SUN"/>
    <property type="match status" value="1"/>
</dbReference>
<dbReference type="AlphaFoldDB" id="A0A7L3NM77"/>
<dbReference type="GO" id="GO:0005637">
    <property type="term" value="C:nuclear inner membrane"/>
    <property type="evidence" value="ECO:0007669"/>
    <property type="project" value="UniProtKB-SubCell"/>
</dbReference>
<dbReference type="PANTHER" id="PTHR12911">
    <property type="entry name" value="SAD1/UNC-84-LIKE PROTEIN-RELATED"/>
    <property type="match status" value="1"/>
</dbReference>
<keyword evidence="2" id="KW-0812">Transmembrane</keyword>
<accession>A0A7L3NM77</accession>
<dbReference type="GO" id="GO:0034993">
    <property type="term" value="C:meiotic nuclear membrane microtubule tethering complex"/>
    <property type="evidence" value="ECO:0007669"/>
    <property type="project" value="TreeGrafter"/>
</dbReference>
<dbReference type="EMBL" id="VZUB01036188">
    <property type="protein sequence ID" value="NXU79562.1"/>
    <property type="molecule type" value="Genomic_DNA"/>
</dbReference>
<comment type="caution">
    <text evidence="6">The sequence shown here is derived from an EMBL/GenBank/DDBJ whole genome shotgun (WGS) entry which is preliminary data.</text>
</comment>
<keyword evidence="7" id="KW-1185">Reference proteome</keyword>
<dbReference type="Proteomes" id="UP000579904">
    <property type="component" value="Unassembled WGS sequence"/>
</dbReference>
<feature type="non-terminal residue" evidence="6">
    <location>
        <position position="138"/>
    </location>
</feature>
<evidence type="ECO:0000256" key="4">
    <source>
        <dbReference type="ARBA" id="ARBA00023136"/>
    </source>
</evidence>
<evidence type="ECO:0000313" key="7">
    <source>
        <dbReference type="Proteomes" id="UP000579904"/>
    </source>
</evidence>
<comment type="subcellular location">
    <subcellularLocation>
        <location evidence="1">Nucleus inner membrane</location>
    </subcellularLocation>
</comment>
<proteinExistence type="predicted"/>
<sequence>FSPGYCWPFQGTETEVLIRLPVQIQPMAITLQHTSSTAAPPGIRGSAPRDFSVYVSLCQALGAGSCPWGKAGLDEEGKDKTLLGTFTYAMQEELTQTFPLQLGIPGAFRFLQLDVRSNWGKPRYTCIYRVQVHGKSVG</sequence>
<gene>
    <name evidence="6" type="primary">Spag4</name>
    <name evidence="6" type="ORF">OREMEL_R07298</name>
</gene>
<dbReference type="GO" id="GO:0043495">
    <property type="term" value="F:protein-membrane adaptor activity"/>
    <property type="evidence" value="ECO:0007669"/>
    <property type="project" value="TreeGrafter"/>
</dbReference>
<reference evidence="6 7" key="1">
    <citation type="submission" date="2019-09" db="EMBL/GenBank/DDBJ databases">
        <title>Bird 10,000 Genomes (B10K) Project - Family phase.</title>
        <authorList>
            <person name="Zhang G."/>
        </authorList>
    </citation>
    <scope>NUCLEOTIDE SEQUENCE [LARGE SCALE GENOMIC DNA]</scope>
    <source>
        <strain evidence="6">OUT-0002</strain>
    </source>
</reference>
<dbReference type="Gene3D" id="2.60.120.260">
    <property type="entry name" value="Galactose-binding domain-like"/>
    <property type="match status" value="1"/>
</dbReference>
<feature type="domain" description="SUN" evidence="5">
    <location>
        <begin position="1"/>
        <end position="137"/>
    </location>
</feature>
<dbReference type="InterPro" id="IPR012919">
    <property type="entry name" value="SUN_dom"/>
</dbReference>
<organism evidence="6 7">
    <name type="scientific">Oreotrochilus melanogaster</name>
    <dbReference type="NCBI Taxonomy" id="689266"/>
    <lineage>
        <taxon>Eukaryota</taxon>
        <taxon>Metazoa</taxon>
        <taxon>Chordata</taxon>
        <taxon>Craniata</taxon>
        <taxon>Vertebrata</taxon>
        <taxon>Euteleostomi</taxon>
        <taxon>Archelosauria</taxon>
        <taxon>Archosauria</taxon>
        <taxon>Dinosauria</taxon>
        <taxon>Saurischia</taxon>
        <taxon>Theropoda</taxon>
        <taxon>Coelurosauria</taxon>
        <taxon>Aves</taxon>
        <taxon>Neognathae</taxon>
        <taxon>Neoaves</taxon>
        <taxon>Strisores</taxon>
        <taxon>Apodiformes</taxon>
        <taxon>Trochilidae</taxon>
        <taxon>Oreotrochilus</taxon>
    </lineage>
</organism>